<proteinExistence type="predicted"/>
<dbReference type="Proteomes" id="UP000605986">
    <property type="component" value="Unassembled WGS sequence"/>
</dbReference>
<reference evidence="5" key="1">
    <citation type="submission" date="2020-01" db="EMBL/GenBank/DDBJ databases">
        <title>Identification and distribution of gene clusters putatively required for synthesis of sphingolipid metabolism inhibitors in phylogenetically diverse species of the filamentous fungus Fusarium.</title>
        <authorList>
            <person name="Kim H.-S."/>
            <person name="Busman M."/>
            <person name="Brown D.W."/>
            <person name="Divon H."/>
            <person name="Uhlig S."/>
            <person name="Proctor R.H."/>
        </authorList>
    </citation>
    <scope>NUCLEOTIDE SEQUENCE</scope>
    <source>
        <strain evidence="5">NRRL 53441</strain>
    </source>
</reference>
<dbReference type="EC" id="5.2.1.8" evidence="1"/>
<name>A0A8H4JIG3_9HYPO</name>
<dbReference type="EMBL" id="JAADJG010000988">
    <property type="protein sequence ID" value="KAF4430307.1"/>
    <property type="molecule type" value="Genomic_DNA"/>
</dbReference>
<dbReference type="OrthoDB" id="20295at2759"/>
<feature type="region of interest" description="Disordered" evidence="3">
    <location>
        <begin position="52"/>
        <end position="77"/>
    </location>
</feature>
<accession>A0A8H4JIG3</accession>
<evidence type="ECO:0000313" key="6">
    <source>
        <dbReference type="Proteomes" id="UP000605986"/>
    </source>
</evidence>
<comment type="caution">
    <text evidence="5">The sequence shown here is derived from an EMBL/GenBank/DDBJ whole genome shotgun (WGS) entry which is preliminary data.</text>
</comment>
<dbReference type="Gene3D" id="3.30.40.10">
    <property type="entry name" value="Zinc/RING finger domain, C3HC4 (zinc finger)"/>
    <property type="match status" value="1"/>
</dbReference>
<feature type="domain" description="U-box" evidence="4">
    <location>
        <begin position="16"/>
        <end position="56"/>
    </location>
</feature>
<dbReference type="InterPro" id="IPR003613">
    <property type="entry name" value="Ubox_domain"/>
</dbReference>
<dbReference type="AlphaFoldDB" id="A0A8H4JIG3"/>
<evidence type="ECO:0000256" key="2">
    <source>
        <dbReference type="ARBA" id="ARBA00023110"/>
    </source>
</evidence>
<dbReference type="GO" id="GO:0016567">
    <property type="term" value="P:protein ubiquitination"/>
    <property type="evidence" value="ECO:0007669"/>
    <property type="project" value="InterPro"/>
</dbReference>
<dbReference type="Pfam" id="PF04564">
    <property type="entry name" value="U-box"/>
    <property type="match status" value="1"/>
</dbReference>
<evidence type="ECO:0000313" key="5">
    <source>
        <dbReference type="EMBL" id="KAF4430307.1"/>
    </source>
</evidence>
<keyword evidence="2" id="KW-0413">Isomerase</keyword>
<keyword evidence="2" id="KW-0697">Rotamase</keyword>
<evidence type="ECO:0000256" key="3">
    <source>
        <dbReference type="SAM" id="MobiDB-lite"/>
    </source>
</evidence>
<dbReference type="GO" id="GO:0003755">
    <property type="term" value="F:peptidyl-prolyl cis-trans isomerase activity"/>
    <property type="evidence" value="ECO:0007669"/>
    <property type="project" value="UniProtKB-KW"/>
</dbReference>
<gene>
    <name evidence="5" type="ORF">F53441_13965</name>
</gene>
<keyword evidence="6" id="KW-1185">Reference proteome</keyword>
<evidence type="ECO:0000259" key="4">
    <source>
        <dbReference type="Pfam" id="PF04564"/>
    </source>
</evidence>
<dbReference type="GO" id="GO:0004842">
    <property type="term" value="F:ubiquitin-protein transferase activity"/>
    <property type="evidence" value="ECO:0007669"/>
    <property type="project" value="InterPro"/>
</dbReference>
<evidence type="ECO:0000256" key="1">
    <source>
        <dbReference type="ARBA" id="ARBA00013194"/>
    </source>
</evidence>
<dbReference type="InterPro" id="IPR013083">
    <property type="entry name" value="Znf_RING/FYVE/PHD"/>
</dbReference>
<sequence>TLPFQTCEACFVAILTLPSKHIVDRSSTIVQHLLSHAKDPFTRQAMTMDDAIPQTEREGNRAMDGSHQDRPSFSQCL</sequence>
<dbReference type="SUPFAM" id="SSF57850">
    <property type="entry name" value="RING/U-box"/>
    <property type="match status" value="1"/>
</dbReference>
<organism evidence="5 6">
    <name type="scientific">Fusarium austroafricanum</name>
    <dbReference type="NCBI Taxonomy" id="2364996"/>
    <lineage>
        <taxon>Eukaryota</taxon>
        <taxon>Fungi</taxon>
        <taxon>Dikarya</taxon>
        <taxon>Ascomycota</taxon>
        <taxon>Pezizomycotina</taxon>
        <taxon>Sordariomycetes</taxon>
        <taxon>Hypocreomycetidae</taxon>
        <taxon>Hypocreales</taxon>
        <taxon>Nectriaceae</taxon>
        <taxon>Fusarium</taxon>
        <taxon>Fusarium concolor species complex</taxon>
    </lineage>
</organism>
<feature type="compositionally biased region" description="Basic and acidic residues" evidence="3">
    <location>
        <begin position="55"/>
        <end position="70"/>
    </location>
</feature>
<feature type="non-terminal residue" evidence="5">
    <location>
        <position position="1"/>
    </location>
</feature>
<protein>
    <recommendedName>
        <fullName evidence="1">peptidylprolyl isomerase</fullName>
        <ecNumber evidence="1">5.2.1.8</ecNumber>
    </recommendedName>
</protein>